<gene>
    <name evidence="4" type="ORF">SAMN05428998_10166</name>
</gene>
<keyword evidence="2" id="KW-0560">Oxidoreductase</keyword>
<evidence type="ECO:0000313" key="4">
    <source>
        <dbReference type="EMBL" id="SME88187.1"/>
    </source>
</evidence>
<dbReference type="Proteomes" id="UP000192917">
    <property type="component" value="Unassembled WGS sequence"/>
</dbReference>
<protein>
    <submittedName>
        <fullName evidence="4">Carbon-monoxide dehydrogenase large subunit</fullName>
    </submittedName>
</protein>
<reference evidence="4 5" key="1">
    <citation type="submission" date="2017-04" db="EMBL/GenBank/DDBJ databases">
        <authorList>
            <person name="Afonso C.L."/>
            <person name="Miller P.J."/>
            <person name="Scott M.A."/>
            <person name="Spackman E."/>
            <person name="Goraichik I."/>
            <person name="Dimitrov K.M."/>
            <person name="Suarez D.L."/>
            <person name="Swayne D.E."/>
        </authorList>
    </citation>
    <scope>NUCLEOTIDE SEQUENCE [LARGE SCALE GENOMIC DNA]</scope>
    <source>
        <strain evidence="4 5">USBA 355</strain>
    </source>
</reference>
<dbReference type="STRING" id="560819.SAMN05428998_10166"/>
<dbReference type="GO" id="GO:0005506">
    <property type="term" value="F:iron ion binding"/>
    <property type="evidence" value="ECO:0007669"/>
    <property type="project" value="InterPro"/>
</dbReference>
<dbReference type="InterPro" id="IPR046867">
    <property type="entry name" value="AldOxase/xan_DH_MoCoBD2"/>
</dbReference>
<dbReference type="RefSeq" id="WP_085120436.1">
    <property type="nucleotide sequence ID" value="NZ_FWZX01000001.1"/>
</dbReference>
<dbReference type="Gene3D" id="3.30.365.10">
    <property type="entry name" value="Aldehyde oxidase/xanthine dehydrogenase, molybdopterin binding domain"/>
    <property type="match status" value="4"/>
</dbReference>
<dbReference type="Pfam" id="PF01315">
    <property type="entry name" value="Ald_Xan_dh_C"/>
    <property type="match status" value="1"/>
</dbReference>
<dbReference type="SUPFAM" id="SSF54665">
    <property type="entry name" value="CO dehydrogenase molybdoprotein N-domain-like"/>
    <property type="match status" value="1"/>
</dbReference>
<dbReference type="PANTHER" id="PTHR11908:SF132">
    <property type="entry name" value="ALDEHYDE OXIDASE 1-RELATED"/>
    <property type="match status" value="1"/>
</dbReference>
<dbReference type="InterPro" id="IPR008274">
    <property type="entry name" value="AldOxase/xan_DH_MoCoBD1"/>
</dbReference>
<evidence type="ECO:0000256" key="2">
    <source>
        <dbReference type="ARBA" id="ARBA00023002"/>
    </source>
</evidence>
<dbReference type="InterPro" id="IPR037165">
    <property type="entry name" value="AldOxase/xan_DH_Mopterin-bd_sf"/>
</dbReference>
<keyword evidence="5" id="KW-1185">Reference proteome</keyword>
<evidence type="ECO:0000259" key="3">
    <source>
        <dbReference type="SMART" id="SM01008"/>
    </source>
</evidence>
<dbReference type="AlphaFoldDB" id="A0A1Y6B938"/>
<accession>A0A1Y6B938</accession>
<feature type="domain" description="Aldehyde oxidase/xanthine dehydrogenase a/b hammerhead" evidence="3">
    <location>
        <begin position="10"/>
        <end position="130"/>
    </location>
</feature>
<dbReference type="Pfam" id="PF02738">
    <property type="entry name" value="MoCoBD_1"/>
    <property type="match status" value="1"/>
</dbReference>
<dbReference type="InterPro" id="IPR036856">
    <property type="entry name" value="Ald_Oxase/Xan_DH_a/b_sf"/>
</dbReference>
<dbReference type="Gene3D" id="3.90.1170.50">
    <property type="entry name" value="Aldehyde oxidase/xanthine dehydrogenase, a/b hammerhead"/>
    <property type="match status" value="1"/>
</dbReference>
<name>A0A1Y6B938_9PROT</name>
<sequence>MTFEDERLLRSRGRYLDDRAPAGCLQMAILRAPLAHAAITGLDVAAARAAPGVRLVLTGEDLARLGIGPLTCRGAIESSDGTPMIEPERPVLARGAVKHVGQPVAAVIAETLEAALDALEAIELELDERPVVVDPEAAAAPDAPPVWEQAPGNRAFDWQIGNRAETEAAFAGAAHRVALTVRHPRIAIAPIETRGALATFDADADAAGGRWTLWTPSQGVVSLRSAMAACLGVATGRVRVITEDVGGSFAVKIWPYPEQVLALVAARETGRPVKWVASRMEAMLADAMGRGRVDRAELALDAEGRFLGFRIDALADMGAFLNTAAPGIVTKGAVRVFGHCYRIPGLHYRVQGLFTNAVPTDAYRGAAKPETVSTLERLIDVAAARLGLDRVELRRRNLVRPADLPYPTAMGETYDGGDFPAMLERVLLAADWGGFEGRRAGSRARGRLRGAGLGLHLHATGGSTAERSEVRALPDGTVRVRSGSQDSGQGHRRALAVVAADTLGIPVERIRVEQGDSDWLEIGGGTGGSNLLAVAGNTVHRAALQMVDRMKASAGLLLEAAAPDIEYGAGSFRIVGTDRALSLAEVAAGWEALDAAQRESEPEAGCLGQLDFAGIHTTFPNGAYVAEVEVDPETGQVRLDRFTGVDDLGRVFDEASAQGQVQGGIAQEAGEVLTESLRYDPESGQLLSGSLLDYALPRADDLPAFDLAFAPTPSPNSLIGAKGVGELPSIGAPGPILNAVLHALSERGIEHLDPPLTPEKVWRALQGTEG</sequence>
<proteinExistence type="predicted"/>
<dbReference type="InterPro" id="IPR000674">
    <property type="entry name" value="Ald_Oxase/Xan_DH_a/b"/>
</dbReference>
<dbReference type="SUPFAM" id="SSF56003">
    <property type="entry name" value="Molybdenum cofactor-binding domain"/>
    <property type="match status" value="1"/>
</dbReference>
<dbReference type="PANTHER" id="PTHR11908">
    <property type="entry name" value="XANTHINE DEHYDROGENASE"/>
    <property type="match status" value="1"/>
</dbReference>
<organism evidence="4 5">
    <name type="scientific">Tistlia consotensis USBA 355</name>
    <dbReference type="NCBI Taxonomy" id="560819"/>
    <lineage>
        <taxon>Bacteria</taxon>
        <taxon>Pseudomonadati</taxon>
        <taxon>Pseudomonadota</taxon>
        <taxon>Alphaproteobacteria</taxon>
        <taxon>Rhodospirillales</taxon>
        <taxon>Rhodovibrionaceae</taxon>
        <taxon>Tistlia</taxon>
    </lineage>
</organism>
<keyword evidence="1" id="KW-0500">Molybdenum</keyword>
<dbReference type="InterPro" id="IPR016208">
    <property type="entry name" value="Ald_Oxase/xanthine_DH-like"/>
</dbReference>
<evidence type="ECO:0000256" key="1">
    <source>
        <dbReference type="ARBA" id="ARBA00022505"/>
    </source>
</evidence>
<dbReference type="EMBL" id="FWZX01000001">
    <property type="protein sequence ID" value="SME88187.1"/>
    <property type="molecule type" value="Genomic_DNA"/>
</dbReference>
<dbReference type="GO" id="GO:0016491">
    <property type="term" value="F:oxidoreductase activity"/>
    <property type="evidence" value="ECO:0007669"/>
    <property type="project" value="UniProtKB-KW"/>
</dbReference>
<evidence type="ECO:0000313" key="5">
    <source>
        <dbReference type="Proteomes" id="UP000192917"/>
    </source>
</evidence>
<dbReference type="Pfam" id="PF20256">
    <property type="entry name" value="MoCoBD_2"/>
    <property type="match status" value="1"/>
</dbReference>
<dbReference type="SMART" id="SM01008">
    <property type="entry name" value="Ald_Xan_dh_C"/>
    <property type="match status" value="1"/>
</dbReference>